<dbReference type="FunFam" id="1.10.287.10:FF:000003">
    <property type="entry name" value="40S ribosomal protein S13"/>
    <property type="match status" value="1"/>
</dbReference>
<evidence type="ECO:0000313" key="7">
    <source>
        <dbReference type="EMBL" id="PWR75179.1"/>
    </source>
</evidence>
<dbReference type="PANTHER" id="PTHR11885:SF6">
    <property type="entry name" value="SMALL RIBOSOMAL SUBUNIT PROTEIN US15"/>
    <property type="match status" value="1"/>
</dbReference>
<dbReference type="GeneID" id="97609013"/>
<dbReference type="SMART" id="SM01386">
    <property type="entry name" value="Ribosomal_S13_N"/>
    <property type="match status" value="1"/>
</dbReference>
<evidence type="ECO:0000256" key="5">
    <source>
        <dbReference type="RuleBase" id="RU003919"/>
    </source>
</evidence>
<dbReference type="InterPro" id="IPR000589">
    <property type="entry name" value="Ribosomal_uS15"/>
</dbReference>
<feature type="domain" description="Small ribosomal subunit protein uS15 N-terminal" evidence="6">
    <location>
        <begin position="1"/>
        <end position="60"/>
    </location>
</feature>
<name>A0A2V2N5T9_9EURY</name>
<keyword evidence="2 4" id="KW-0689">Ribosomal protein</keyword>
<dbReference type="Proteomes" id="UP000245934">
    <property type="component" value="Unassembled WGS sequence"/>
</dbReference>
<dbReference type="InterPro" id="IPR012606">
    <property type="entry name" value="Ribosomal_uS15_N"/>
</dbReference>
<dbReference type="RefSeq" id="WP_109940257.1">
    <property type="nucleotide sequence ID" value="NZ_CP176366.1"/>
</dbReference>
<evidence type="ECO:0000259" key="6">
    <source>
        <dbReference type="SMART" id="SM01386"/>
    </source>
</evidence>
<keyword evidence="8" id="KW-1185">Reference proteome</keyword>
<dbReference type="GO" id="GO:0003735">
    <property type="term" value="F:structural constituent of ribosome"/>
    <property type="evidence" value="ECO:0007669"/>
    <property type="project" value="InterPro"/>
</dbReference>
<comment type="caution">
    <text evidence="7">The sequence shown here is derived from an EMBL/GenBank/DDBJ whole genome shotgun (WGS) entry which is preliminary data.</text>
</comment>
<dbReference type="AlphaFoldDB" id="A0A2V2N5T9"/>
<dbReference type="PROSITE" id="PS00362">
    <property type="entry name" value="RIBOSOMAL_S15"/>
    <property type="match status" value="1"/>
</dbReference>
<dbReference type="SMART" id="SM01387">
    <property type="entry name" value="Ribosomal_S15"/>
    <property type="match status" value="1"/>
</dbReference>
<evidence type="ECO:0000256" key="1">
    <source>
        <dbReference type="ARBA" id="ARBA00008434"/>
    </source>
</evidence>
<dbReference type="NCBIfam" id="NF006331">
    <property type="entry name" value="PRK08561.1"/>
    <property type="match status" value="1"/>
</dbReference>
<dbReference type="Gene3D" id="1.10.287.10">
    <property type="entry name" value="S15/NS1, RNA-binding"/>
    <property type="match status" value="1"/>
</dbReference>
<protein>
    <recommendedName>
        <fullName evidence="4">Small ribosomal subunit protein uS15</fullName>
    </recommendedName>
</protein>
<comment type="subunit">
    <text evidence="4">Part of the 30S ribosomal subunit.</text>
</comment>
<dbReference type="Pfam" id="PF08069">
    <property type="entry name" value="Ribosomal_S13_N"/>
    <property type="match status" value="1"/>
</dbReference>
<dbReference type="GO" id="GO:0006412">
    <property type="term" value="P:translation"/>
    <property type="evidence" value="ECO:0007669"/>
    <property type="project" value="UniProtKB-UniRule"/>
</dbReference>
<comment type="similarity">
    <text evidence="1 4 5">Belongs to the universal ribosomal protein uS15 family.</text>
</comment>
<sequence>MARMHARRRGISRSVRPYRTEAPEWSNRDKETITKQIIDLRKQGLSTAEIGLIMRDKFGVPSVKLATGKKINQILRENSLATEIPEDLRNLIETALGMRKHLSENKRDIHNKRQLMLTESKVRRLVKYYVKSKKLPAGWVYKPETAEILLSR</sequence>
<accession>A0A2V2N5T9</accession>
<gene>
    <name evidence="4" type="primary">rps15</name>
    <name evidence="7" type="ORF">DLD82_06250</name>
</gene>
<dbReference type="InterPro" id="IPR023029">
    <property type="entry name" value="Ribosomal_uS15_arc_euk"/>
</dbReference>
<dbReference type="HAMAP" id="MF_01343_A">
    <property type="entry name" value="Ribosomal_uS15_A"/>
    <property type="match status" value="1"/>
</dbReference>
<organism evidence="7 8">
    <name type="scientific">Methanospirillum stamsii</name>
    <dbReference type="NCBI Taxonomy" id="1277351"/>
    <lineage>
        <taxon>Archaea</taxon>
        <taxon>Methanobacteriati</taxon>
        <taxon>Methanobacteriota</taxon>
        <taxon>Stenosarchaea group</taxon>
        <taxon>Methanomicrobia</taxon>
        <taxon>Methanomicrobiales</taxon>
        <taxon>Methanospirillaceae</taxon>
        <taxon>Methanospirillum</taxon>
    </lineage>
</organism>
<dbReference type="OrthoDB" id="6533at2157"/>
<evidence type="ECO:0000256" key="3">
    <source>
        <dbReference type="ARBA" id="ARBA00023274"/>
    </source>
</evidence>
<dbReference type="GO" id="GO:0070181">
    <property type="term" value="F:small ribosomal subunit rRNA binding"/>
    <property type="evidence" value="ECO:0007669"/>
    <property type="project" value="TreeGrafter"/>
</dbReference>
<dbReference type="InterPro" id="IPR009068">
    <property type="entry name" value="uS15_NS1_RNA-bd_sf"/>
</dbReference>
<reference evidence="7 8" key="1">
    <citation type="submission" date="2018-05" db="EMBL/GenBank/DDBJ databases">
        <title>Draft genome of Methanospirillum stamsii Pt1.</title>
        <authorList>
            <person name="Dueholm M.S."/>
            <person name="Nielsen P.H."/>
            <person name="Bakmann L.F."/>
            <person name="Otzen D.E."/>
        </authorList>
    </citation>
    <scope>NUCLEOTIDE SEQUENCE [LARGE SCALE GENOMIC DNA]</scope>
    <source>
        <strain evidence="7 8">Pt1</strain>
    </source>
</reference>
<evidence type="ECO:0000256" key="2">
    <source>
        <dbReference type="ARBA" id="ARBA00022980"/>
    </source>
</evidence>
<dbReference type="CDD" id="cd00353">
    <property type="entry name" value="Ribosomal_S15p_S13e"/>
    <property type="match status" value="1"/>
</dbReference>
<dbReference type="EMBL" id="QGMZ01000012">
    <property type="protein sequence ID" value="PWR75179.1"/>
    <property type="molecule type" value="Genomic_DNA"/>
</dbReference>
<dbReference type="PANTHER" id="PTHR11885">
    <property type="entry name" value="RIBOSOMAL PROTEIN S15P/S13E"/>
    <property type="match status" value="1"/>
</dbReference>
<evidence type="ECO:0000256" key="4">
    <source>
        <dbReference type="HAMAP-Rule" id="MF_01343"/>
    </source>
</evidence>
<evidence type="ECO:0000313" key="8">
    <source>
        <dbReference type="Proteomes" id="UP000245934"/>
    </source>
</evidence>
<dbReference type="Pfam" id="PF00312">
    <property type="entry name" value="Ribosomal_S15"/>
    <property type="match status" value="1"/>
</dbReference>
<keyword evidence="3 4" id="KW-0687">Ribonucleoprotein</keyword>
<dbReference type="Gene3D" id="4.10.860.130">
    <property type="match status" value="1"/>
</dbReference>
<proteinExistence type="inferred from homology"/>
<dbReference type="SUPFAM" id="SSF47060">
    <property type="entry name" value="S15/NS1 RNA-binding domain"/>
    <property type="match status" value="1"/>
</dbReference>
<dbReference type="GO" id="GO:0022627">
    <property type="term" value="C:cytosolic small ribosomal subunit"/>
    <property type="evidence" value="ECO:0007669"/>
    <property type="project" value="TreeGrafter"/>
</dbReference>